<feature type="compositionally biased region" description="Acidic residues" evidence="2">
    <location>
        <begin position="204"/>
        <end position="298"/>
    </location>
</feature>
<evidence type="ECO:0000313" key="4">
    <source>
        <dbReference type="EMBL" id="PRP74991.1"/>
    </source>
</evidence>
<protein>
    <recommendedName>
        <fullName evidence="3">RRM domain-containing protein</fullName>
    </recommendedName>
</protein>
<dbReference type="InParanoid" id="A0A2P6MTF9"/>
<dbReference type="EMBL" id="MDYQ01000421">
    <property type="protein sequence ID" value="PRP74991.1"/>
    <property type="molecule type" value="Genomic_DNA"/>
</dbReference>
<keyword evidence="5" id="KW-1185">Reference proteome</keyword>
<dbReference type="AlphaFoldDB" id="A0A2P6MTF9"/>
<dbReference type="GO" id="GO:0003723">
    <property type="term" value="F:RNA binding"/>
    <property type="evidence" value="ECO:0007669"/>
    <property type="project" value="UniProtKB-UniRule"/>
</dbReference>
<comment type="caution">
    <text evidence="4">The sequence shown here is derived from an EMBL/GenBank/DDBJ whole genome shotgun (WGS) entry which is preliminary data.</text>
</comment>
<dbReference type="GO" id="GO:0005634">
    <property type="term" value="C:nucleus"/>
    <property type="evidence" value="ECO:0007669"/>
    <property type="project" value="TreeGrafter"/>
</dbReference>
<dbReference type="SMART" id="SM00360">
    <property type="entry name" value="RRM"/>
    <property type="match status" value="1"/>
</dbReference>
<dbReference type="OrthoDB" id="21643at2759"/>
<feature type="compositionally biased region" description="Basic and acidic residues" evidence="2">
    <location>
        <begin position="348"/>
        <end position="373"/>
    </location>
</feature>
<dbReference type="PANTHER" id="PTHR23099">
    <property type="entry name" value="TRANSCRIPTIONAL REGULATOR"/>
    <property type="match status" value="1"/>
</dbReference>
<feature type="region of interest" description="Disordered" evidence="2">
    <location>
        <begin position="93"/>
        <end position="121"/>
    </location>
</feature>
<dbReference type="InterPro" id="IPR000504">
    <property type="entry name" value="RRM_dom"/>
</dbReference>
<name>A0A2P6MTF9_9EUKA</name>
<sequence>MEVVRLFMGGLAPQTTESELRLKLGNFGTVDKLEIVKDATTGAAKGFGYADFIPKDDKSLTMCLTTLNRTKWRGSEFRIEKAKEHYTTRMEREKKQVEEWQQSQTKDTEAPDEVVFDPTRHPDMWVQGKGHRWIAKMNISWQRNIKSLDIETEGISEKRRRERQDAEGKKKMKKEETLNADDVVHHASTEEMQVETPELKEVEEREEEEEEKADEVEEEEEQEAEAEEEVEVEEEEEVEVEEEEEVEAEEEEEEAEVEEEEEEVEAEEEREEEEEETSESNDNIQEGEIEIEEEEEEKTIETKEDIRVKREEATQEKSTPDSSDDLLLNFDTSAKPAVVKKAIQTPKKTNDRTKEKKREDKREDKRQVKREDKREEEELPKPSPSNAEVARLLMAKLGGKKKPTATKSSPQKPQATFSFNFM</sequence>
<evidence type="ECO:0000313" key="5">
    <source>
        <dbReference type="Proteomes" id="UP000241769"/>
    </source>
</evidence>
<dbReference type="Gene3D" id="3.30.70.330">
    <property type="match status" value="1"/>
</dbReference>
<dbReference type="SUPFAM" id="SSF54928">
    <property type="entry name" value="RNA-binding domain, RBD"/>
    <property type="match status" value="1"/>
</dbReference>
<dbReference type="PROSITE" id="PS50102">
    <property type="entry name" value="RRM"/>
    <property type="match status" value="1"/>
</dbReference>
<feature type="compositionally biased region" description="Basic and acidic residues" evidence="2">
    <location>
        <begin position="299"/>
        <end position="319"/>
    </location>
</feature>
<keyword evidence="1" id="KW-0694">RNA-binding</keyword>
<evidence type="ECO:0000256" key="1">
    <source>
        <dbReference type="PROSITE-ProRule" id="PRU00176"/>
    </source>
</evidence>
<dbReference type="Pfam" id="PF00076">
    <property type="entry name" value="RRM_1"/>
    <property type="match status" value="1"/>
</dbReference>
<dbReference type="InterPro" id="IPR035979">
    <property type="entry name" value="RBD_domain_sf"/>
</dbReference>
<reference evidence="4 5" key="1">
    <citation type="journal article" date="2018" name="Genome Biol. Evol.">
        <title>Multiple Roots of Fruiting Body Formation in Amoebozoa.</title>
        <authorList>
            <person name="Hillmann F."/>
            <person name="Forbes G."/>
            <person name="Novohradska S."/>
            <person name="Ferling I."/>
            <person name="Riege K."/>
            <person name="Groth M."/>
            <person name="Westermann M."/>
            <person name="Marz M."/>
            <person name="Spaller T."/>
            <person name="Winckler T."/>
            <person name="Schaap P."/>
            <person name="Glockner G."/>
        </authorList>
    </citation>
    <scope>NUCLEOTIDE SEQUENCE [LARGE SCALE GENOMIC DNA]</scope>
    <source>
        <strain evidence="4 5">Jena</strain>
    </source>
</reference>
<feature type="region of interest" description="Disordered" evidence="2">
    <location>
        <begin position="156"/>
        <end position="422"/>
    </location>
</feature>
<proteinExistence type="predicted"/>
<evidence type="ECO:0000259" key="3">
    <source>
        <dbReference type="PROSITE" id="PS50102"/>
    </source>
</evidence>
<organism evidence="4 5">
    <name type="scientific">Planoprotostelium fungivorum</name>
    <dbReference type="NCBI Taxonomy" id="1890364"/>
    <lineage>
        <taxon>Eukaryota</taxon>
        <taxon>Amoebozoa</taxon>
        <taxon>Evosea</taxon>
        <taxon>Variosea</taxon>
        <taxon>Cavosteliida</taxon>
        <taxon>Cavosteliaceae</taxon>
        <taxon>Planoprotostelium</taxon>
    </lineage>
</organism>
<feature type="domain" description="RRM" evidence="3">
    <location>
        <begin position="4"/>
        <end position="84"/>
    </location>
</feature>
<feature type="compositionally biased region" description="Polar residues" evidence="2">
    <location>
        <begin position="405"/>
        <end position="422"/>
    </location>
</feature>
<gene>
    <name evidence="4" type="ORF">PROFUN_07384</name>
</gene>
<accession>A0A2P6MTF9</accession>
<dbReference type="PANTHER" id="PTHR23099:SF0">
    <property type="entry name" value="GERM CELL NUCLEAR ACIDIC PROTEIN"/>
    <property type="match status" value="1"/>
</dbReference>
<evidence type="ECO:0000256" key="2">
    <source>
        <dbReference type="SAM" id="MobiDB-lite"/>
    </source>
</evidence>
<feature type="compositionally biased region" description="Basic and acidic residues" evidence="2">
    <location>
        <begin position="156"/>
        <end position="189"/>
    </location>
</feature>
<dbReference type="InterPro" id="IPR012677">
    <property type="entry name" value="Nucleotide-bd_a/b_plait_sf"/>
</dbReference>
<dbReference type="Proteomes" id="UP000241769">
    <property type="component" value="Unassembled WGS sequence"/>
</dbReference>